<feature type="compositionally biased region" description="Polar residues" evidence="1">
    <location>
        <begin position="425"/>
        <end position="449"/>
    </location>
</feature>
<proteinExistence type="predicted"/>
<feature type="domain" description="DUF5667" evidence="3">
    <location>
        <begin position="147"/>
        <end position="224"/>
    </location>
</feature>
<evidence type="ECO:0000256" key="1">
    <source>
        <dbReference type="SAM" id="MobiDB-lite"/>
    </source>
</evidence>
<keyword evidence="2" id="KW-0812">Transmembrane</keyword>
<evidence type="ECO:0000259" key="3">
    <source>
        <dbReference type="Pfam" id="PF18915"/>
    </source>
</evidence>
<evidence type="ECO:0000256" key="2">
    <source>
        <dbReference type="SAM" id="Phobius"/>
    </source>
</evidence>
<accession>A0A2H0RID4</accession>
<comment type="caution">
    <text evidence="4">The sequence shown here is derived from an EMBL/GenBank/DDBJ whole genome shotgun (WGS) entry which is preliminary data.</text>
</comment>
<sequence length="463" mass="50473">MKRFNQISNHIKLSKTERHTMREELVALMKHSPPVILQEKSASKSHWLLLGIFFPNEVVGRELQDIGKSVSLFQSEKDAMLHELKGLMRESPSHVTSDSHSAERVREAMPSGSFIWGSFLSPMRLVPIALSFLLFFGTGIAFAAERSLPGSVLYPIKIRVNEEVRLSVARTPERVATVAISLASERLKEAEILATENRLSRDLEEELSVAFVQYTNLARAQVAEMKREEKQIAVAAKLAGDIETTLSAHDVVIGELENGRLAVLSDVVGRELDFVVIDRTSAEAGVSLQVVMAEDDADNRRANEKPATEKSESVTMMSTQENGEGIALSAPSELPNKNYEVIKMEAAPMEVASGSSSRRNSVADISANATLSNTRRNAEVMTKVADIKKDIVRLSLRPKASTERNSNATVDNEASEAGSGAEKIATSTDGIATTTEQYGSLATSTSMNVDSEDDSISSLELPI</sequence>
<feature type="transmembrane region" description="Helical" evidence="2">
    <location>
        <begin position="125"/>
        <end position="144"/>
    </location>
</feature>
<keyword evidence="2" id="KW-1133">Transmembrane helix</keyword>
<dbReference type="Proteomes" id="UP000230833">
    <property type="component" value="Unassembled WGS sequence"/>
</dbReference>
<dbReference type="EMBL" id="PCYL01000049">
    <property type="protein sequence ID" value="PIR46217.1"/>
    <property type="molecule type" value="Genomic_DNA"/>
</dbReference>
<dbReference type="AlphaFoldDB" id="A0A2H0RID4"/>
<dbReference type="Pfam" id="PF18915">
    <property type="entry name" value="DUF5667"/>
    <property type="match status" value="1"/>
</dbReference>
<feature type="compositionally biased region" description="Polar residues" evidence="1">
    <location>
        <begin position="403"/>
        <end position="412"/>
    </location>
</feature>
<organism evidence="4 5">
    <name type="scientific">Candidatus Vogelbacteria bacterium CG10_big_fil_rev_8_21_14_0_10_45_14</name>
    <dbReference type="NCBI Taxonomy" id="1975042"/>
    <lineage>
        <taxon>Bacteria</taxon>
        <taxon>Candidatus Vogeliibacteriota</taxon>
    </lineage>
</organism>
<name>A0A2H0RID4_9BACT</name>
<feature type="region of interest" description="Disordered" evidence="1">
    <location>
        <begin position="398"/>
        <end position="463"/>
    </location>
</feature>
<feature type="compositionally biased region" description="Basic and acidic residues" evidence="1">
    <location>
        <begin position="298"/>
        <end position="312"/>
    </location>
</feature>
<keyword evidence="2" id="KW-0472">Membrane</keyword>
<feature type="region of interest" description="Disordered" evidence="1">
    <location>
        <begin position="297"/>
        <end position="316"/>
    </location>
</feature>
<reference evidence="4 5" key="1">
    <citation type="submission" date="2017-09" db="EMBL/GenBank/DDBJ databases">
        <title>Depth-based differentiation of microbial function through sediment-hosted aquifers and enrichment of novel symbionts in the deep terrestrial subsurface.</title>
        <authorList>
            <person name="Probst A.J."/>
            <person name="Ladd B."/>
            <person name="Jarett J.K."/>
            <person name="Geller-Mcgrath D.E."/>
            <person name="Sieber C.M."/>
            <person name="Emerson J.B."/>
            <person name="Anantharaman K."/>
            <person name="Thomas B.C."/>
            <person name="Malmstrom R."/>
            <person name="Stieglmeier M."/>
            <person name="Klingl A."/>
            <person name="Woyke T."/>
            <person name="Ryan C.M."/>
            <person name="Banfield J.F."/>
        </authorList>
    </citation>
    <scope>NUCLEOTIDE SEQUENCE [LARGE SCALE GENOMIC DNA]</scope>
    <source>
        <strain evidence="4">CG10_big_fil_rev_8_21_14_0_10_45_14</strain>
    </source>
</reference>
<evidence type="ECO:0000313" key="4">
    <source>
        <dbReference type="EMBL" id="PIR46217.1"/>
    </source>
</evidence>
<dbReference type="InterPro" id="IPR043725">
    <property type="entry name" value="DUF5667"/>
</dbReference>
<protein>
    <recommendedName>
        <fullName evidence="3">DUF5667 domain-containing protein</fullName>
    </recommendedName>
</protein>
<evidence type="ECO:0000313" key="5">
    <source>
        <dbReference type="Proteomes" id="UP000230833"/>
    </source>
</evidence>
<gene>
    <name evidence="4" type="ORF">COV07_04600</name>
</gene>